<feature type="domain" description="KIB1-4 beta-propeller" evidence="1">
    <location>
        <begin position="118"/>
        <end position="402"/>
    </location>
</feature>
<comment type="caution">
    <text evidence="2">The sequence shown here is derived from an EMBL/GenBank/DDBJ whole genome shotgun (WGS) entry which is preliminary data.</text>
</comment>
<keyword evidence="3" id="KW-1185">Reference proteome</keyword>
<dbReference type="PANTHER" id="PTHR44259:SF87">
    <property type="entry name" value="F-BOX DOMAIN-CONTAINING PROTEIN"/>
    <property type="match status" value="1"/>
</dbReference>
<protein>
    <submittedName>
        <fullName evidence="2">F-box protein skip23</fullName>
    </submittedName>
</protein>
<organism evidence="2 3">
    <name type="scientific">Rhynchospora pubera</name>
    <dbReference type="NCBI Taxonomy" id="906938"/>
    <lineage>
        <taxon>Eukaryota</taxon>
        <taxon>Viridiplantae</taxon>
        <taxon>Streptophyta</taxon>
        <taxon>Embryophyta</taxon>
        <taxon>Tracheophyta</taxon>
        <taxon>Spermatophyta</taxon>
        <taxon>Magnoliopsida</taxon>
        <taxon>Liliopsida</taxon>
        <taxon>Poales</taxon>
        <taxon>Cyperaceae</taxon>
        <taxon>Cyperoideae</taxon>
        <taxon>Rhynchosporeae</taxon>
        <taxon>Rhynchospora</taxon>
    </lineage>
</organism>
<dbReference type="AlphaFoldDB" id="A0AAV8F6P2"/>
<dbReference type="SUPFAM" id="SSF81383">
    <property type="entry name" value="F-box domain"/>
    <property type="match status" value="1"/>
</dbReference>
<proteinExistence type="predicted"/>
<evidence type="ECO:0000313" key="3">
    <source>
        <dbReference type="Proteomes" id="UP001140206"/>
    </source>
</evidence>
<dbReference type="InterPro" id="IPR036047">
    <property type="entry name" value="F-box-like_dom_sf"/>
</dbReference>
<dbReference type="InterPro" id="IPR050942">
    <property type="entry name" value="F-box_BR-signaling"/>
</dbReference>
<gene>
    <name evidence="2" type="ORF">LUZ62_037594</name>
</gene>
<dbReference type="Proteomes" id="UP001140206">
    <property type="component" value="Chromosome 2"/>
</dbReference>
<dbReference type="InterPro" id="IPR005174">
    <property type="entry name" value="KIB1-4_b-propeller"/>
</dbReference>
<name>A0AAV8F6P2_9POAL</name>
<dbReference type="PANTHER" id="PTHR44259">
    <property type="entry name" value="OS07G0183000 PROTEIN-RELATED"/>
    <property type="match status" value="1"/>
</dbReference>
<accession>A0AAV8F6P2</accession>
<sequence length="432" mass="50035">MARLCNMKDLISIWIDEALKLVNILALCWRRKSHTSDQEVSIRVWSELPNDMLQLIIRAIDSPKDYLNFISVCKTWRISREIMFNPGCNFPPLNHLPKKYPFPMLLQPHGQDSEVYYFYSIIERKVHMLHVPELRNKWFPGSWRGWLATIDINDGNLIHFLNPITKAHVTLPPLSTCQKSIYLTKRSCPLNVAKIVVVSSSEIDTQPNYVIVVLITDERTLHFCRLGDDRWKEVYPSIPTIEDVIEFKGLLHVVDSSSTLFVIETSTCSKMTPVAVPVHRGRLPHRQYLVESAGNLLLISRIQTVKTSLFKVFRLVESQKTYCDPYYRQAYCPEDPVFKIWEEIESLHDKIVFVGLNRTFCLDSKLYPGCKGNCIYFADDCDDSDARRAAGMCTGPHDNGVYYMNDKRVEYFMEGISDRLPMPAIWFSPNPW</sequence>
<evidence type="ECO:0000313" key="2">
    <source>
        <dbReference type="EMBL" id="KAJ4786348.1"/>
    </source>
</evidence>
<evidence type="ECO:0000259" key="1">
    <source>
        <dbReference type="Pfam" id="PF03478"/>
    </source>
</evidence>
<dbReference type="Pfam" id="PF03478">
    <property type="entry name" value="Beta-prop_KIB1-4"/>
    <property type="match status" value="1"/>
</dbReference>
<dbReference type="EMBL" id="JAMFTS010000002">
    <property type="protein sequence ID" value="KAJ4786348.1"/>
    <property type="molecule type" value="Genomic_DNA"/>
</dbReference>
<reference evidence="2" key="1">
    <citation type="submission" date="2022-08" db="EMBL/GenBank/DDBJ databases">
        <authorList>
            <person name="Marques A."/>
        </authorList>
    </citation>
    <scope>NUCLEOTIDE SEQUENCE</scope>
    <source>
        <strain evidence="2">RhyPub2mFocal</strain>
        <tissue evidence="2">Leaves</tissue>
    </source>
</reference>